<reference evidence="4" key="2">
    <citation type="submission" date="2021-04" db="EMBL/GenBank/DDBJ databases">
        <authorList>
            <person name="Gilroy R."/>
        </authorList>
    </citation>
    <scope>NUCLEOTIDE SEQUENCE</scope>
    <source>
        <strain evidence="4">ChiW4-1371</strain>
    </source>
</reference>
<dbReference type="InterPro" id="IPR050624">
    <property type="entry name" value="HTH-type_Tx_Regulator"/>
</dbReference>
<organism evidence="4 5">
    <name type="scientific">Candidatus Mucispirillum faecigallinarum</name>
    <dbReference type="NCBI Taxonomy" id="2838699"/>
    <lineage>
        <taxon>Bacteria</taxon>
        <taxon>Pseudomonadati</taxon>
        <taxon>Deferribacterota</taxon>
        <taxon>Deferribacteres</taxon>
        <taxon>Deferribacterales</taxon>
        <taxon>Mucispirillaceae</taxon>
        <taxon>Mucispirillum</taxon>
    </lineage>
</organism>
<dbReference type="PROSITE" id="PS50977">
    <property type="entry name" value="HTH_TETR_2"/>
    <property type="match status" value="1"/>
</dbReference>
<evidence type="ECO:0000256" key="2">
    <source>
        <dbReference type="PROSITE-ProRule" id="PRU00335"/>
    </source>
</evidence>
<dbReference type="AlphaFoldDB" id="A0A9D2KAJ5"/>
<dbReference type="Pfam" id="PF00440">
    <property type="entry name" value="TetR_N"/>
    <property type="match status" value="1"/>
</dbReference>
<keyword evidence="1 2" id="KW-0238">DNA-binding</keyword>
<proteinExistence type="predicted"/>
<name>A0A9D2KAJ5_9BACT</name>
<evidence type="ECO:0000256" key="1">
    <source>
        <dbReference type="ARBA" id="ARBA00023125"/>
    </source>
</evidence>
<evidence type="ECO:0000259" key="3">
    <source>
        <dbReference type="PROSITE" id="PS50977"/>
    </source>
</evidence>
<feature type="domain" description="HTH tetR-type" evidence="3">
    <location>
        <begin position="10"/>
        <end position="70"/>
    </location>
</feature>
<comment type="caution">
    <text evidence="4">The sequence shown here is derived from an EMBL/GenBank/DDBJ whole genome shotgun (WGS) entry which is preliminary data.</text>
</comment>
<dbReference type="SUPFAM" id="SSF46689">
    <property type="entry name" value="Homeodomain-like"/>
    <property type="match status" value="1"/>
</dbReference>
<accession>A0A9D2KAJ5</accession>
<dbReference type="EMBL" id="DXAQ01000036">
    <property type="protein sequence ID" value="HIZ88805.1"/>
    <property type="molecule type" value="Genomic_DNA"/>
</dbReference>
<gene>
    <name evidence="4" type="ORF">H9804_02575</name>
</gene>
<dbReference type="GO" id="GO:0003677">
    <property type="term" value="F:DNA binding"/>
    <property type="evidence" value="ECO:0007669"/>
    <property type="project" value="UniProtKB-UniRule"/>
</dbReference>
<dbReference type="Proteomes" id="UP000824176">
    <property type="component" value="Unassembled WGS sequence"/>
</dbReference>
<evidence type="ECO:0000313" key="5">
    <source>
        <dbReference type="Proteomes" id="UP000824176"/>
    </source>
</evidence>
<dbReference type="PANTHER" id="PTHR43479">
    <property type="entry name" value="ACREF/ENVCD OPERON REPRESSOR-RELATED"/>
    <property type="match status" value="1"/>
</dbReference>
<reference evidence="4" key="1">
    <citation type="journal article" date="2021" name="PeerJ">
        <title>Extensive microbial diversity within the chicken gut microbiome revealed by metagenomics and culture.</title>
        <authorList>
            <person name="Gilroy R."/>
            <person name="Ravi A."/>
            <person name="Getino M."/>
            <person name="Pursley I."/>
            <person name="Horton D.L."/>
            <person name="Alikhan N.F."/>
            <person name="Baker D."/>
            <person name="Gharbi K."/>
            <person name="Hall N."/>
            <person name="Watson M."/>
            <person name="Adriaenssens E.M."/>
            <person name="Foster-Nyarko E."/>
            <person name="Jarju S."/>
            <person name="Secka A."/>
            <person name="Antonio M."/>
            <person name="Oren A."/>
            <person name="Chaudhuri R.R."/>
            <person name="La Ragione R."/>
            <person name="Hildebrand F."/>
            <person name="Pallen M.J."/>
        </authorList>
    </citation>
    <scope>NUCLEOTIDE SEQUENCE</scope>
    <source>
        <strain evidence="4">ChiW4-1371</strain>
    </source>
</reference>
<sequence>MYKGKHKTAVKSQKIIAEAFFDLLLDRSYYDVSIKEICAKAGISRQTFYSLYGTKEDVIRFYLAETFNQWRMQAKTNGVNSLYDLILFFLLGITEDEKLAQLYSSEVLGGILADILKEHLDKTILYERGSISVGDSVANSFIAGGLTMAFKQWHADADRISIEDVTMFVIKILSGEYFTEIMEYAKQFPSLKGK</sequence>
<dbReference type="InterPro" id="IPR009057">
    <property type="entry name" value="Homeodomain-like_sf"/>
</dbReference>
<dbReference type="Gene3D" id="1.10.357.10">
    <property type="entry name" value="Tetracycline Repressor, domain 2"/>
    <property type="match status" value="1"/>
</dbReference>
<feature type="DNA-binding region" description="H-T-H motif" evidence="2">
    <location>
        <begin position="33"/>
        <end position="52"/>
    </location>
</feature>
<evidence type="ECO:0000313" key="4">
    <source>
        <dbReference type="EMBL" id="HIZ88805.1"/>
    </source>
</evidence>
<dbReference type="InterPro" id="IPR001647">
    <property type="entry name" value="HTH_TetR"/>
</dbReference>
<dbReference type="PANTHER" id="PTHR43479:SF11">
    <property type="entry name" value="ACREF_ENVCD OPERON REPRESSOR-RELATED"/>
    <property type="match status" value="1"/>
</dbReference>
<protein>
    <submittedName>
        <fullName evidence="4">TetR/AcrR family transcriptional regulator</fullName>
    </submittedName>
</protein>